<keyword evidence="3" id="KW-0238">DNA-binding</keyword>
<feature type="domain" description="MADS-box" evidence="6">
    <location>
        <begin position="1"/>
        <end position="54"/>
    </location>
</feature>
<dbReference type="GO" id="GO:0045944">
    <property type="term" value="P:positive regulation of transcription by RNA polymerase II"/>
    <property type="evidence" value="ECO:0007669"/>
    <property type="project" value="InterPro"/>
</dbReference>
<dbReference type="InterPro" id="IPR033897">
    <property type="entry name" value="SRF-like_MADS-box"/>
</dbReference>
<evidence type="ECO:0000313" key="8">
    <source>
        <dbReference type="RefSeq" id="XP_004490182.1"/>
    </source>
</evidence>
<dbReference type="GO" id="GO:0005634">
    <property type="term" value="C:nucleus"/>
    <property type="evidence" value="ECO:0007669"/>
    <property type="project" value="UniProtKB-SubCell"/>
</dbReference>
<keyword evidence="4" id="KW-0804">Transcription</keyword>
<dbReference type="eggNOG" id="KOG0014">
    <property type="taxonomic scope" value="Eukaryota"/>
</dbReference>
<dbReference type="AlphaFoldDB" id="A0A1S2XJ96"/>
<reference evidence="8" key="2">
    <citation type="submission" date="2025-08" db="UniProtKB">
        <authorList>
            <consortium name="RefSeq"/>
        </authorList>
    </citation>
    <scope>IDENTIFICATION</scope>
    <source>
        <tissue evidence="8">Etiolated seedlings</tissue>
    </source>
</reference>
<sequence length="333" mass="38220">MGRAKVAIKNINNEKVRKITFMNRKNGLTKKISDFSIKSGAKACLIVYDGDGNVAPTIWPQDPTLVNSMLQEYENQKIGTSPKIFDIKDYFKIKKEIVEAEILKVKKAISRNKFPTWDPSFNNMQVEHLTTFMETINAKVQDCNEKINMMKNIQEIETNFLHNTSHMQNMVPESVDSSNSSQINVIQSIPQMEQYIHDPMELPLDDVYEMVDLTNDVDLPPNSSTNQLCQLVECDDLEVKPINVCQLVECDDLEVKPINVCQLVECDDLEVKPINERVNQFADVDDWTNQLDDDILNWIRQPDQFSWKDISFLPPSEHESASLNALTQPKYGF</sequence>
<dbReference type="PROSITE" id="PS50066">
    <property type="entry name" value="MADS_BOX_2"/>
    <property type="match status" value="1"/>
</dbReference>
<dbReference type="RefSeq" id="XP_004490182.1">
    <property type="nucleotide sequence ID" value="XM_004490125.2"/>
</dbReference>
<dbReference type="GO" id="GO:0000978">
    <property type="term" value="F:RNA polymerase II cis-regulatory region sequence-specific DNA binding"/>
    <property type="evidence" value="ECO:0007669"/>
    <property type="project" value="TreeGrafter"/>
</dbReference>
<organism evidence="7 8">
    <name type="scientific">Cicer arietinum</name>
    <name type="common">Chickpea</name>
    <name type="synonym">Garbanzo</name>
    <dbReference type="NCBI Taxonomy" id="3827"/>
    <lineage>
        <taxon>Eukaryota</taxon>
        <taxon>Viridiplantae</taxon>
        <taxon>Streptophyta</taxon>
        <taxon>Embryophyta</taxon>
        <taxon>Tracheophyta</taxon>
        <taxon>Spermatophyta</taxon>
        <taxon>Magnoliopsida</taxon>
        <taxon>eudicotyledons</taxon>
        <taxon>Gunneridae</taxon>
        <taxon>Pentapetalae</taxon>
        <taxon>rosids</taxon>
        <taxon>fabids</taxon>
        <taxon>Fabales</taxon>
        <taxon>Fabaceae</taxon>
        <taxon>Papilionoideae</taxon>
        <taxon>50 kb inversion clade</taxon>
        <taxon>NPAAA clade</taxon>
        <taxon>Hologalegina</taxon>
        <taxon>IRL clade</taxon>
        <taxon>Cicereae</taxon>
        <taxon>Cicer</taxon>
    </lineage>
</organism>
<evidence type="ECO:0000256" key="4">
    <source>
        <dbReference type="ARBA" id="ARBA00023163"/>
    </source>
</evidence>
<keyword evidence="2" id="KW-0805">Transcription regulation</keyword>
<dbReference type="OrthoDB" id="601557at2759"/>
<dbReference type="SMART" id="SM00432">
    <property type="entry name" value="MADS"/>
    <property type="match status" value="1"/>
</dbReference>
<dbReference type="PRINTS" id="PR00404">
    <property type="entry name" value="MADSDOMAIN"/>
</dbReference>
<evidence type="ECO:0000313" key="7">
    <source>
        <dbReference type="Proteomes" id="UP000087171"/>
    </source>
</evidence>
<accession>A0A1S2XJ96</accession>
<keyword evidence="5" id="KW-0539">Nucleus</keyword>
<proteinExistence type="predicted"/>
<evidence type="ECO:0000259" key="6">
    <source>
        <dbReference type="PROSITE" id="PS50066"/>
    </source>
</evidence>
<dbReference type="GO" id="GO:0000981">
    <property type="term" value="F:DNA-binding transcription factor activity, RNA polymerase II-specific"/>
    <property type="evidence" value="ECO:0007669"/>
    <property type="project" value="InterPro"/>
</dbReference>
<evidence type="ECO:0000256" key="3">
    <source>
        <dbReference type="ARBA" id="ARBA00023125"/>
    </source>
</evidence>
<dbReference type="InterPro" id="IPR036879">
    <property type="entry name" value="TF_MADSbox_sf"/>
</dbReference>
<evidence type="ECO:0000256" key="5">
    <source>
        <dbReference type="ARBA" id="ARBA00023242"/>
    </source>
</evidence>
<dbReference type="SUPFAM" id="SSF55455">
    <property type="entry name" value="SRF-like"/>
    <property type="match status" value="1"/>
</dbReference>
<name>A0A1S2XJ96_CICAR</name>
<keyword evidence="7" id="KW-1185">Reference proteome</keyword>
<evidence type="ECO:0000256" key="1">
    <source>
        <dbReference type="ARBA" id="ARBA00004123"/>
    </source>
</evidence>
<comment type="subcellular location">
    <subcellularLocation>
        <location evidence="1">Nucleus</location>
    </subcellularLocation>
</comment>
<protein>
    <submittedName>
        <fullName evidence="8">Agamous-like MADS-box protein AGL16</fullName>
    </submittedName>
</protein>
<dbReference type="PaxDb" id="3827-XP_004490182.1"/>
<gene>
    <name evidence="8" type="primary">LOC101509886</name>
</gene>
<dbReference type="Pfam" id="PF00319">
    <property type="entry name" value="SRF-TF"/>
    <property type="match status" value="1"/>
</dbReference>
<dbReference type="KEGG" id="cam:101509886"/>
<reference evidence="7" key="1">
    <citation type="journal article" date="2013" name="Nat. Biotechnol.">
        <title>Draft genome sequence of chickpea (Cicer arietinum) provides a resource for trait improvement.</title>
        <authorList>
            <person name="Varshney R.K."/>
            <person name="Song C."/>
            <person name="Saxena R.K."/>
            <person name="Azam S."/>
            <person name="Yu S."/>
            <person name="Sharpe A.G."/>
            <person name="Cannon S."/>
            <person name="Baek J."/>
            <person name="Rosen B.D."/>
            <person name="Tar'an B."/>
            <person name="Millan T."/>
            <person name="Zhang X."/>
            <person name="Ramsay L.D."/>
            <person name="Iwata A."/>
            <person name="Wang Y."/>
            <person name="Nelson W."/>
            <person name="Farmer A.D."/>
            <person name="Gaur P.M."/>
            <person name="Soderlund C."/>
            <person name="Penmetsa R.V."/>
            <person name="Xu C."/>
            <person name="Bharti A.K."/>
            <person name="He W."/>
            <person name="Winter P."/>
            <person name="Zhao S."/>
            <person name="Hane J.K."/>
            <person name="Carrasquilla-Garcia N."/>
            <person name="Condie J.A."/>
            <person name="Upadhyaya H.D."/>
            <person name="Luo M.C."/>
            <person name="Thudi M."/>
            <person name="Gowda C.L."/>
            <person name="Singh N.P."/>
            <person name="Lichtenzveig J."/>
            <person name="Gali K.K."/>
            <person name="Rubio J."/>
            <person name="Nadarajan N."/>
            <person name="Dolezel J."/>
            <person name="Bansal K.C."/>
            <person name="Xu X."/>
            <person name="Edwards D."/>
            <person name="Zhang G."/>
            <person name="Kahl G."/>
            <person name="Gil J."/>
            <person name="Singh K.B."/>
            <person name="Datta S.K."/>
            <person name="Jackson S.A."/>
            <person name="Wang J."/>
            <person name="Cook D.R."/>
        </authorList>
    </citation>
    <scope>NUCLEOTIDE SEQUENCE [LARGE SCALE GENOMIC DNA]</scope>
    <source>
        <strain evidence="7">cv. CDC Frontier</strain>
    </source>
</reference>
<dbReference type="GeneID" id="101509886"/>
<evidence type="ECO:0000256" key="2">
    <source>
        <dbReference type="ARBA" id="ARBA00023015"/>
    </source>
</evidence>
<dbReference type="PANTHER" id="PTHR11945">
    <property type="entry name" value="MADS BOX PROTEIN"/>
    <property type="match status" value="1"/>
</dbReference>
<dbReference type="CDD" id="cd00266">
    <property type="entry name" value="MADS_SRF_like"/>
    <property type="match status" value="1"/>
</dbReference>
<dbReference type="Gene3D" id="3.40.1810.10">
    <property type="entry name" value="Transcription factor, MADS-box"/>
    <property type="match status" value="1"/>
</dbReference>
<dbReference type="Proteomes" id="UP000087171">
    <property type="component" value="Chromosome Ca2"/>
</dbReference>
<dbReference type="InterPro" id="IPR002100">
    <property type="entry name" value="TF_MADSbox"/>
</dbReference>
<dbReference type="PANTHER" id="PTHR11945:SF564">
    <property type="entry name" value="PROTEIN, PUTATIVE-RELATED"/>
    <property type="match status" value="1"/>
</dbReference>
<dbReference type="GO" id="GO:0046983">
    <property type="term" value="F:protein dimerization activity"/>
    <property type="evidence" value="ECO:0007669"/>
    <property type="project" value="InterPro"/>
</dbReference>